<keyword evidence="2" id="KW-1185">Reference proteome</keyword>
<accession>A0A0V1B9Y3</accession>
<gene>
    <name evidence="1" type="ORF">T01_4163</name>
</gene>
<sequence length="103" mass="11769">MVPILCIYANDYQRKAETIFFSLPYLTLKLSFALDYRLMTKNDASFGASTFLTVTCTREQQSHATDEEAHCRHRRLIIVTFDLCQSCSSQAHYPAASFDLCIC</sequence>
<protein>
    <submittedName>
        <fullName evidence="1">Uncharacterized protein</fullName>
    </submittedName>
</protein>
<dbReference type="InParanoid" id="A0A0V1B9Y3"/>
<organism evidence="1 2">
    <name type="scientific">Trichinella spiralis</name>
    <name type="common">Trichina worm</name>
    <dbReference type="NCBI Taxonomy" id="6334"/>
    <lineage>
        <taxon>Eukaryota</taxon>
        <taxon>Metazoa</taxon>
        <taxon>Ecdysozoa</taxon>
        <taxon>Nematoda</taxon>
        <taxon>Enoplea</taxon>
        <taxon>Dorylaimia</taxon>
        <taxon>Trichinellida</taxon>
        <taxon>Trichinellidae</taxon>
        <taxon>Trichinella</taxon>
    </lineage>
</organism>
<dbReference type="EMBL" id="JYDH01000076">
    <property type="protein sequence ID" value="KRY33802.1"/>
    <property type="molecule type" value="Genomic_DNA"/>
</dbReference>
<evidence type="ECO:0000313" key="1">
    <source>
        <dbReference type="EMBL" id="KRY33802.1"/>
    </source>
</evidence>
<name>A0A0V1B9Y3_TRISP</name>
<dbReference type="Proteomes" id="UP000054776">
    <property type="component" value="Unassembled WGS sequence"/>
</dbReference>
<comment type="caution">
    <text evidence="1">The sequence shown here is derived from an EMBL/GenBank/DDBJ whole genome shotgun (WGS) entry which is preliminary data.</text>
</comment>
<reference evidence="1 2" key="1">
    <citation type="submission" date="2015-01" db="EMBL/GenBank/DDBJ databases">
        <title>Evolution of Trichinella species and genotypes.</title>
        <authorList>
            <person name="Korhonen P.K."/>
            <person name="Edoardo P."/>
            <person name="Giuseppe L.R."/>
            <person name="Gasser R.B."/>
        </authorList>
    </citation>
    <scope>NUCLEOTIDE SEQUENCE [LARGE SCALE GENOMIC DNA]</scope>
    <source>
        <strain evidence="1">ISS3</strain>
    </source>
</reference>
<dbReference type="AlphaFoldDB" id="A0A0V1B9Y3"/>
<evidence type="ECO:0000313" key="2">
    <source>
        <dbReference type="Proteomes" id="UP000054776"/>
    </source>
</evidence>
<dbReference type="OrthoDB" id="5925612at2759"/>
<proteinExistence type="predicted"/>